<accession>A0A9W8LRA9</accession>
<sequence>MREPWMVELTERYGRVPTAGIELSKASTLASSPADIKAVNEAMATSGIYGGGNVGYSSSSTVSSVLSVSSGC</sequence>
<evidence type="ECO:0000313" key="1">
    <source>
        <dbReference type="EMBL" id="KAJ2801793.1"/>
    </source>
</evidence>
<dbReference type="Proteomes" id="UP001140094">
    <property type="component" value="Unassembled WGS sequence"/>
</dbReference>
<organism evidence="1 2">
    <name type="scientific">Coemansia guatemalensis</name>
    <dbReference type="NCBI Taxonomy" id="2761395"/>
    <lineage>
        <taxon>Eukaryota</taxon>
        <taxon>Fungi</taxon>
        <taxon>Fungi incertae sedis</taxon>
        <taxon>Zoopagomycota</taxon>
        <taxon>Kickxellomycotina</taxon>
        <taxon>Kickxellomycetes</taxon>
        <taxon>Kickxellales</taxon>
        <taxon>Kickxellaceae</taxon>
        <taxon>Coemansia</taxon>
    </lineage>
</organism>
<comment type="caution">
    <text evidence="1">The sequence shown here is derived from an EMBL/GenBank/DDBJ whole genome shotgun (WGS) entry which is preliminary data.</text>
</comment>
<gene>
    <name evidence="1" type="ORF">H4R20_003536</name>
</gene>
<evidence type="ECO:0000313" key="2">
    <source>
        <dbReference type="Proteomes" id="UP001140094"/>
    </source>
</evidence>
<dbReference type="EMBL" id="JANBUO010000755">
    <property type="protein sequence ID" value="KAJ2801793.1"/>
    <property type="molecule type" value="Genomic_DNA"/>
</dbReference>
<name>A0A9W8LRA9_9FUNG</name>
<protein>
    <submittedName>
        <fullName evidence="1">Uncharacterized protein</fullName>
    </submittedName>
</protein>
<proteinExistence type="predicted"/>
<reference evidence="1" key="1">
    <citation type="submission" date="2022-07" db="EMBL/GenBank/DDBJ databases">
        <title>Phylogenomic reconstructions and comparative analyses of Kickxellomycotina fungi.</title>
        <authorList>
            <person name="Reynolds N.K."/>
            <person name="Stajich J.E."/>
            <person name="Barry K."/>
            <person name="Grigoriev I.V."/>
            <person name="Crous P."/>
            <person name="Smith M.E."/>
        </authorList>
    </citation>
    <scope>NUCLEOTIDE SEQUENCE</scope>
    <source>
        <strain evidence="1">NRRL 1565</strain>
    </source>
</reference>
<dbReference type="AlphaFoldDB" id="A0A9W8LRA9"/>
<keyword evidence="2" id="KW-1185">Reference proteome</keyword>